<evidence type="ECO:0000313" key="1">
    <source>
        <dbReference type="Proteomes" id="UP000887565"/>
    </source>
</evidence>
<dbReference type="AlphaFoldDB" id="A0A915JEX1"/>
<keyword evidence="1" id="KW-1185">Reference proteome</keyword>
<dbReference type="WBParaSite" id="nRc.2.0.1.t24116-RA">
    <property type="protein sequence ID" value="nRc.2.0.1.t24116-RA"/>
    <property type="gene ID" value="nRc.2.0.1.g24116"/>
</dbReference>
<evidence type="ECO:0000313" key="2">
    <source>
        <dbReference type="WBParaSite" id="nRc.2.0.1.t24116-RA"/>
    </source>
</evidence>
<proteinExistence type="predicted"/>
<accession>A0A915JEX1</accession>
<sequence>MRSRLRRWFQKGRIPVPDPFDLPDKYLMTERGRYADPGSEYRNERWLLCSNREEKVLAFCSDLDINVISQSSALIMDGTFKA</sequence>
<reference evidence="2" key="1">
    <citation type="submission" date="2022-11" db="UniProtKB">
        <authorList>
            <consortium name="WormBaseParasite"/>
        </authorList>
    </citation>
    <scope>IDENTIFICATION</scope>
</reference>
<dbReference type="Proteomes" id="UP000887565">
    <property type="component" value="Unplaced"/>
</dbReference>
<organism evidence="1 2">
    <name type="scientific">Romanomermis culicivorax</name>
    <name type="common">Nematode worm</name>
    <dbReference type="NCBI Taxonomy" id="13658"/>
    <lineage>
        <taxon>Eukaryota</taxon>
        <taxon>Metazoa</taxon>
        <taxon>Ecdysozoa</taxon>
        <taxon>Nematoda</taxon>
        <taxon>Enoplea</taxon>
        <taxon>Dorylaimia</taxon>
        <taxon>Mermithida</taxon>
        <taxon>Mermithoidea</taxon>
        <taxon>Mermithidae</taxon>
        <taxon>Romanomermis</taxon>
    </lineage>
</organism>
<protein>
    <submittedName>
        <fullName evidence="2">Uncharacterized protein</fullName>
    </submittedName>
</protein>
<name>A0A915JEX1_ROMCU</name>